<dbReference type="FunFam" id="2.40.10.10:FF:000036">
    <property type="entry name" value="Trypsin beta"/>
    <property type="match status" value="1"/>
</dbReference>
<dbReference type="PANTHER" id="PTHR24276:SF98">
    <property type="entry name" value="FI18310P1-RELATED"/>
    <property type="match status" value="1"/>
</dbReference>
<dbReference type="PROSITE" id="PS50240">
    <property type="entry name" value="TRYPSIN_DOM"/>
    <property type="match status" value="1"/>
</dbReference>
<dbReference type="AlphaFoldDB" id="A0A9N9SRQ8"/>
<name>A0A9N9SRQ8_DIABA</name>
<keyword evidence="4 7" id="KW-0378">Hydrolase</keyword>
<keyword evidence="8" id="KW-0732">Signal</keyword>
<dbReference type="GO" id="GO:0004252">
    <property type="term" value="F:serine-type endopeptidase activity"/>
    <property type="evidence" value="ECO:0007669"/>
    <property type="project" value="InterPro"/>
</dbReference>
<dbReference type="InterPro" id="IPR043504">
    <property type="entry name" value="Peptidase_S1_PA_chymotrypsin"/>
</dbReference>
<accession>A0A9N9SRQ8</accession>
<dbReference type="CDD" id="cd00190">
    <property type="entry name" value="Tryp_SPc"/>
    <property type="match status" value="1"/>
</dbReference>
<dbReference type="SMART" id="SM00020">
    <property type="entry name" value="Tryp_SPc"/>
    <property type="match status" value="1"/>
</dbReference>
<dbReference type="InterPro" id="IPR001254">
    <property type="entry name" value="Trypsin_dom"/>
</dbReference>
<dbReference type="Proteomes" id="UP001153709">
    <property type="component" value="Chromosome 1"/>
</dbReference>
<evidence type="ECO:0000259" key="9">
    <source>
        <dbReference type="PROSITE" id="PS50240"/>
    </source>
</evidence>
<dbReference type="InterPro" id="IPR001314">
    <property type="entry name" value="Peptidase_S1A"/>
</dbReference>
<comment type="subcellular location">
    <subcellularLocation>
        <location evidence="1">Secreted</location>
        <location evidence="1">Extracellular space</location>
    </subcellularLocation>
</comment>
<evidence type="ECO:0000256" key="8">
    <source>
        <dbReference type="SAM" id="SignalP"/>
    </source>
</evidence>
<feature type="signal peptide" evidence="8">
    <location>
        <begin position="1"/>
        <end position="19"/>
    </location>
</feature>
<evidence type="ECO:0000256" key="2">
    <source>
        <dbReference type="ARBA" id="ARBA00007664"/>
    </source>
</evidence>
<dbReference type="InterPro" id="IPR018114">
    <property type="entry name" value="TRYPSIN_HIS"/>
</dbReference>
<dbReference type="InterPro" id="IPR009003">
    <property type="entry name" value="Peptidase_S1_PA"/>
</dbReference>
<feature type="chain" id="PRO_5040458417" description="Peptidase S1 domain-containing protein" evidence="8">
    <location>
        <begin position="20"/>
        <end position="268"/>
    </location>
</feature>
<organism evidence="10 11">
    <name type="scientific">Diabrotica balteata</name>
    <name type="common">Banded cucumber beetle</name>
    <dbReference type="NCBI Taxonomy" id="107213"/>
    <lineage>
        <taxon>Eukaryota</taxon>
        <taxon>Metazoa</taxon>
        <taxon>Ecdysozoa</taxon>
        <taxon>Arthropoda</taxon>
        <taxon>Hexapoda</taxon>
        <taxon>Insecta</taxon>
        <taxon>Pterygota</taxon>
        <taxon>Neoptera</taxon>
        <taxon>Endopterygota</taxon>
        <taxon>Coleoptera</taxon>
        <taxon>Polyphaga</taxon>
        <taxon>Cucujiformia</taxon>
        <taxon>Chrysomeloidea</taxon>
        <taxon>Chrysomelidae</taxon>
        <taxon>Galerucinae</taxon>
        <taxon>Diabroticina</taxon>
        <taxon>Diabroticites</taxon>
        <taxon>Diabrotica</taxon>
    </lineage>
</organism>
<gene>
    <name evidence="10" type="ORF">DIABBA_LOCUS1912</name>
</gene>
<evidence type="ECO:0000256" key="7">
    <source>
        <dbReference type="RuleBase" id="RU363034"/>
    </source>
</evidence>
<evidence type="ECO:0000256" key="6">
    <source>
        <dbReference type="ARBA" id="ARBA00023157"/>
    </source>
</evidence>
<dbReference type="Pfam" id="PF00089">
    <property type="entry name" value="Trypsin"/>
    <property type="match status" value="1"/>
</dbReference>
<dbReference type="Gene3D" id="2.40.10.10">
    <property type="entry name" value="Trypsin-like serine proteases"/>
    <property type="match status" value="1"/>
</dbReference>
<dbReference type="InterPro" id="IPR050430">
    <property type="entry name" value="Peptidase_S1"/>
</dbReference>
<dbReference type="OrthoDB" id="6755574at2759"/>
<evidence type="ECO:0000313" key="10">
    <source>
        <dbReference type="EMBL" id="CAG9827962.1"/>
    </source>
</evidence>
<evidence type="ECO:0000256" key="1">
    <source>
        <dbReference type="ARBA" id="ARBA00004239"/>
    </source>
</evidence>
<evidence type="ECO:0000256" key="4">
    <source>
        <dbReference type="ARBA" id="ARBA00022801"/>
    </source>
</evidence>
<keyword evidence="11" id="KW-1185">Reference proteome</keyword>
<proteinExistence type="inferred from homology"/>
<dbReference type="PANTHER" id="PTHR24276">
    <property type="entry name" value="POLYSERASE-RELATED"/>
    <property type="match status" value="1"/>
</dbReference>
<protein>
    <recommendedName>
        <fullName evidence="9">Peptidase S1 domain-containing protein</fullName>
    </recommendedName>
</protein>
<reference evidence="10" key="1">
    <citation type="submission" date="2022-01" db="EMBL/GenBank/DDBJ databases">
        <authorList>
            <person name="King R."/>
        </authorList>
    </citation>
    <scope>NUCLEOTIDE SEQUENCE</scope>
</reference>
<dbReference type="EMBL" id="OU898276">
    <property type="protein sequence ID" value="CAG9827962.1"/>
    <property type="molecule type" value="Genomic_DNA"/>
</dbReference>
<sequence length="268" mass="30695">MLVCNAFLINIVWFQLVRTQPRIVGGKECTESYSYMVSIRVNNKHYCGGTLVTRWWVLTAAHCNDNSMNKNYVAQFGTKYMEPPAGTNYTRITITKIKNHPYFSFVRLVNDIAMAKLERPVYDYEFVKLPKSFTRKQMPRFCKEALVMGWGDTVEGTRVGSQNLMCVYIETIDLYKCDRDHYEEYFHSRICTYTPGKDACHGDSGGPLLCDDIQYGIVSFGRGCGSHPGVYTRVDNYLYFINRVLSKGGRSDGALKVIIFCILLLVHQ</sequence>
<dbReference type="GO" id="GO:0006508">
    <property type="term" value="P:proteolysis"/>
    <property type="evidence" value="ECO:0007669"/>
    <property type="project" value="UniProtKB-KW"/>
</dbReference>
<evidence type="ECO:0000256" key="3">
    <source>
        <dbReference type="ARBA" id="ARBA00022670"/>
    </source>
</evidence>
<dbReference type="PROSITE" id="PS00135">
    <property type="entry name" value="TRYPSIN_SER"/>
    <property type="match status" value="1"/>
</dbReference>
<keyword evidence="5 7" id="KW-0720">Serine protease</keyword>
<keyword evidence="3 7" id="KW-0645">Protease</keyword>
<dbReference type="GO" id="GO:0005576">
    <property type="term" value="C:extracellular region"/>
    <property type="evidence" value="ECO:0007669"/>
    <property type="project" value="UniProtKB-SubCell"/>
</dbReference>
<dbReference type="PRINTS" id="PR00722">
    <property type="entry name" value="CHYMOTRYPSIN"/>
</dbReference>
<dbReference type="SUPFAM" id="SSF50494">
    <property type="entry name" value="Trypsin-like serine proteases"/>
    <property type="match status" value="1"/>
</dbReference>
<evidence type="ECO:0000256" key="5">
    <source>
        <dbReference type="ARBA" id="ARBA00022825"/>
    </source>
</evidence>
<comment type="similarity">
    <text evidence="2">Belongs to the peptidase S1 family.</text>
</comment>
<keyword evidence="6" id="KW-1015">Disulfide bond</keyword>
<dbReference type="PROSITE" id="PS00134">
    <property type="entry name" value="TRYPSIN_HIS"/>
    <property type="match status" value="1"/>
</dbReference>
<feature type="domain" description="Peptidase S1" evidence="9">
    <location>
        <begin position="23"/>
        <end position="246"/>
    </location>
</feature>
<dbReference type="InterPro" id="IPR033116">
    <property type="entry name" value="TRYPSIN_SER"/>
</dbReference>
<evidence type="ECO:0000313" key="11">
    <source>
        <dbReference type="Proteomes" id="UP001153709"/>
    </source>
</evidence>